<feature type="transmembrane region" description="Helical" evidence="1">
    <location>
        <begin position="51"/>
        <end position="74"/>
    </location>
</feature>
<protein>
    <submittedName>
        <fullName evidence="3">Acyltransferase</fullName>
    </submittedName>
</protein>
<feature type="transmembrane region" description="Helical" evidence="1">
    <location>
        <begin position="218"/>
        <end position="234"/>
    </location>
</feature>
<feature type="transmembrane region" description="Helical" evidence="1">
    <location>
        <begin position="117"/>
        <end position="135"/>
    </location>
</feature>
<keyword evidence="4" id="KW-1185">Reference proteome</keyword>
<dbReference type="InterPro" id="IPR050879">
    <property type="entry name" value="Acyltransferase_3"/>
</dbReference>
<dbReference type="RefSeq" id="WP_123206757.1">
    <property type="nucleotide sequence ID" value="NZ_RBEE01000042.1"/>
</dbReference>
<keyword evidence="3" id="KW-0808">Transferase</keyword>
<feature type="transmembrane region" description="Helical" evidence="1">
    <location>
        <begin position="240"/>
        <end position="257"/>
    </location>
</feature>
<organism evidence="3 4">
    <name type="scientific">Pedobacter jejuensis</name>
    <dbReference type="NCBI Taxonomy" id="1268550"/>
    <lineage>
        <taxon>Bacteria</taxon>
        <taxon>Pseudomonadati</taxon>
        <taxon>Bacteroidota</taxon>
        <taxon>Sphingobacteriia</taxon>
        <taxon>Sphingobacteriales</taxon>
        <taxon>Sphingobacteriaceae</taxon>
        <taxon>Pedobacter</taxon>
    </lineage>
</organism>
<feature type="transmembrane region" description="Helical" evidence="1">
    <location>
        <begin position="94"/>
        <end position="111"/>
    </location>
</feature>
<sequence>MEYSKHLHYKWVSGINSIRFILALIVVLSHFENPIAIYFKSSETPIINLTGSFIGILFNGVAAVIAFFIISGFVIHQSSKDSSIKWQSFIIKRYVRILIPLLFVFVLGYRLNHPEKHVVWSLICELVYYTLYPILKQLEVNWKKLLIYSFIVSYVLIALIAWNDVLAFVHQNDYKYHGNYWQGGIFLTWIIGLPCWLLGVLIAENLNTLKNVSTSKIISYRLFVFFLSVVINFLRFHNHLSYILIMNLFALILYKWIKSEIAYYQNHKPFVILEKAGEFSYSLYLFHPVFYVFLSSLIQKNIANYFISLLLTMLGSYIFYLLVEKPSHYFARRL</sequence>
<comment type="caution">
    <text evidence="3">The sequence shown here is derived from an EMBL/GenBank/DDBJ whole genome shotgun (WGS) entry which is preliminary data.</text>
</comment>
<keyword evidence="1" id="KW-0812">Transmembrane</keyword>
<dbReference type="GO" id="GO:0016747">
    <property type="term" value="F:acyltransferase activity, transferring groups other than amino-acyl groups"/>
    <property type="evidence" value="ECO:0007669"/>
    <property type="project" value="InterPro"/>
</dbReference>
<dbReference type="Pfam" id="PF01757">
    <property type="entry name" value="Acyl_transf_3"/>
    <property type="match status" value="1"/>
</dbReference>
<dbReference type="AlphaFoldDB" id="A0A3N0BR55"/>
<accession>A0A3N0BR55</accession>
<feature type="transmembrane region" description="Helical" evidence="1">
    <location>
        <begin position="304"/>
        <end position="323"/>
    </location>
</feature>
<gene>
    <name evidence="3" type="ORF">D7004_15550</name>
</gene>
<dbReference type="Proteomes" id="UP000274046">
    <property type="component" value="Unassembled WGS sequence"/>
</dbReference>
<feature type="transmembrane region" description="Helical" evidence="1">
    <location>
        <begin position="20"/>
        <end position="39"/>
    </location>
</feature>
<evidence type="ECO:0000313" key="3">
    <source>
        <dbReference type="EMBL" id="RNL51135.1"/>
    </source>
</evidence>
<reference evidence="3 4" key="1">
    <citation type="submission" date="2018-10" db="EMBL/GenBank/DDBJ databases">
        <title>Genome sequencing of Pedobacter jejuensis TNB23.</title>
        <authorList>
            <person name="Cho Y.-J."/>
            <person name="Cho A."/>
            <person name="Kim O.-S."/>
        </authorList>
    </citation>
    <scope>NUCLEOTIDE SEQUENCE [LARGE SCALE GENOMIC DNA]</scope>
    <source>
        <strain evidence="3 4">TNB23</strain>
    </source>
</reference>
<keyword evidence="1" id="KW-0472">Membrane</keyword>
<dbReference type="InterPro" id="IPR002656">
    <property type="entry name" value="Acyl_transf_3_dom"/>
</dbReference>
<proteinExistence type="predicted"/>
<dbReference type="EMBL" id="RBEE01000042">
    <property type="protein sequence ID" value="RNL51135.1"/>
    <property type="molecule type" value="Genomic_DNA"/>
</dbReference>
<dbReference type="OrthoDB" id="9767863at2"/>
<keyword evidence="3" id="KW-0012">Acyltransferase</keyword>
<evidence type="ECO:0000256" key="1">
    <source>
        <dbReference type="SAM" id="Phobius"/>
    </source>
</evidence>
<feature type="domain" description="Acyltransferase 3" evidence="2">
    <location>
        <begin position="14"/>
        <end position="320"/>
    </location>
</feature>
<feature type="transmembrane region" description="Helical" evidence="1">
    <location>
        <begin position="147"/>
        <end position="169"/>
    </location>
</feature>
<keyword evidence="1" id="KW-1133">Transmembrane helix</keyword>
<dbReference type="PANTHER" id="PTHR23028">
    <property type="entry name" value="ACETYLTRANSFERASE"/>
    <property type="match status" value="1"/>
</dbReference>
<feature type="transmembrane region" description="Helical" evidence="1">
    <location>
        <begin position="278"/>
        <end position="298"/>
    </location>
</feature>
<evidence type="ECO:0000259" key="2">
    <source>
        <dbReference type="Pfam" id="PF01757"/>
    </source>
</evidence>
<evidence type="ECO:0000313" key="4">
    <source>
        <dbReference type="Proteomes" id="UP000274046"/>
    </source>
</evidence>
<feature type="transmembrane region" description="Helical" evidence="1">
    <location>
        <begin position="181"/>
        <end position="206"/>
    </location>
</feature>
<name>A0A3N0BR55_9SPHI</name>